<name>A0ABM3L2D2_CUCME</name>
<accession>A0ABM3L2D2</accession>
<sequence>MPSSIVDCHTPQSASSNFLHFRKPSVVRQSKLTQATSEPILPSTEAVSTVAEPCANSNPHKPLPTSARAALESIPLAKLEACILVFFTYFFGVPLCSSKTSFVLVVPLDAPKTRDVPTRSHIARVRECVSLGAKVKVEVKESW</sequence>
<organism evidence="1 2">
    <name type="scientific">Cucumis melo</name>
    <name type="common">Muskmelon</name>
    <dbReference type="NCBI Taxonomy" id="3656"/>
    <lineage>
        <taxon>Eukaryota</taxon>
        <taxon>Viridiplantae</taxon>
        <taxon>Streptophyta</taxon>
        <taxon>Embryophyta</taxon>
        <taxon>Tracheophyta</taxon>
        <taxon>Spermatophyta</taxon>
        <taxon>Magnoliopsida</taxon>
        <taxon>eudicotyledons</taxon>
        <taxon>Gunneridae</taxon>
        <taxon>Pentapetalae</taxon>
        <taxon>rosids</taxon>
        <taxon>fabids</taxon>
        <taxon>Cucurbitales</taxon>
        <taxon>Cucurbitaceae</taxon>
        <taxon>Benincaseae</taxon>
        <taxon>Cucumis</taxon>
    </lineage>
</organism>
<reference evidence="2" key="1">
    <citation type="submission" date="2025-08" db="UniProtKB">
        <authorList>
            <consortium name="RefSeq"/>
        </authorList>
    </citation>
    <scope>IDENTIFICATION</scope>
    <source>
        <tissue evidence="2">Stem</tissue>
    </source>
</reference>
<dbReference type="GeneID" id="103495833"/>
<proteinExistence type="predicted"/>
<protein>
    <submittedName>
        <fullName evidence="2">Uncharacterized protein LOC103495833 isoform X1</fullName>
    </submittedName>
</protein>
<dbReference type="Proteomes" id="UP001652600">
    <property type="component" value="Chromosome 8"/>
</dbReference>
<evidence type="ECO:0000313" key="1">
    <source>
        <dbReference type="Proteomes" id="UP001652600"/>
    </source>
</evidence>
<evidence type="ECO:0000313" key="2">
    <source>
        <dbReference type="RefSeq" id="XP_050944188.1"/>
    </source>
</evidence>
<dbReference type="RefSeq" id="XP_050944188.1">
    <property type="nucleotide sequence ID" value="XM_051088231.1"/>
</dbReference>
<gene>
    <name evidence="2" type="primary">LOC103495833</name>
</gene>
<keyword evidence="1" id="KW-1185">Reference proteome</keyword>